<accession>A0AAF3ECL4</accession>
<feature type="compositionally biased region" description="Basic and acidic residues" evidence="5">
    <location>
        <begin position="418"/>
        <end position="429"/>
    </location>
</feature>
<protein>
    <submittedName>
        <fullName evidence="7">U3 small nucleolar RNA-associated protein 14</fullName>
    </submittedName>
</protein>
<feature type="region of interest" description="Disordered" evidence="5">
    <location>
        <begin position="291"/>
        <end position="319"/>
    </location>
</feature>
<keyword evidence="4" id="KW-0539">Nucleus</keyword>
<organism evidence="6 7">
    <name type="scientific">Mesorhabditis belari</name>
    <dbReference type="NCBI Taxonomy" id="2138241"/>
    <lineage>
        <taxon>Eukaryota</taxon>
        <taxon>Metazoa</taxon>
        <taxon>Ecdysozoa</taxon>
        <taxon>Nematoda</taxon>
        <taxon>Chromadorea</taxon>
        <taxon>Rhabditida</taxon>
        <taxon>Rhabditina</taxon>
        <taxon>Rhabditomorpha</taxon>
        <taxon>Rhabditoidea</taxon>
        <taxon>Rhabditidae</taxon>
        <taxon>Mesorhabditinae</taxon>
        <taxon>Mesorhabditis</taxon>
    </lineage>
</organism>
<evidence type="ECO:0000313" key="7">
    <source>
        <dbReference type="WBParaSite" id="MBELARI_LOCUS11696"/>
    </source>
</evidence>
<evidence type="ECO:0000256" key="1">
    <source>
        <dbReference type="ARBA" id="ARBA00004604"/>
    </source>
</evidence>
<dbReference type="PANTHER" id="PTHR14150:SF12">
    <property type="entry name" value="U3 SMALL NUCLEOLAR RNA-ASSOCIATED PROTEIN 14 HOMOLOG A"/>
    <property type="match status" value="1"/>
</dbReference>
<evidence type="ECO:0000256" key="2">
    <source>
        <dbReference type="ARBA" id="ARBA00007774"/>
    </source>
</evidence>
<dbReference type="GO" id="GO:0032040">
    <property type="term" value="C:small-subunit processome"/>
    <property type="evidence" value="ECO:0007669"/>
    <property type="project" value="InterPro"/>
</dbReference>
<name>A0AAF3ECL4_9BILA</name>
<proteinExistence type="inferred from homology"/>
<dbReference type="GO" id="GO:0006364">
    <property type="term" value="P:rRNA processing"/>
    <property type="evidence" value="ECO:0007669"/>
    <property type="project" value="InterPro"/>
</dbReference>
<feature type="compositionally biased region" description="Basic and acidic residues" evidence="5">
    <location>
        <begin position="459"/>
        <end position="477"/>
    </location>
</feature>
<feature type="compositionally biased region" description="Acidic residues" evidence="5">
    <location>
        <begin position="299"/>
        <end position="311"/>
    </location>
</feature>
<comment type="subcellular location">
    <subcellularLocation>
        <location evidence="1">Nucleus</location>
        <location evidence="1">Nucleolus</location>
    </subcellularLocation>
</comment>
<keyword evidence="6" id="KW-1185">Reference proteome</keyword>
<dbReference type="PANTHER" id="PTHR14150">
    <property type="entry name" value="U3 SMALL NUCLEOLAR RNA-ASSOCIATED PROTEIN 14"/>
    <property type="match status" value="1"/>
</dbReference>
<evidence type="ECO:0000256" key="5">
    <source>
        <dbReference type="SAM" id="MobiDB-lite"/>
    </source>
</evidence>
<reference evidence="7" key="1">
    <citation type="submission" date="2024-02" db="UniProtKB">
        <authorList>
            <consortium name="WormBaseParasite"/>
        </authorList>
    </citation>
    <scope>IDENTIFICATION</scope>
</reference>
<dbReference type="AlphaFoldDB" id="A0AAF3ECL4"/>
<feature type="region of interest" description="Disordered" evidence="5">
    <location>
        <begin position="377"/>
        <end position="429"/>
    </location>
</feature>
<feature type="region of interest" description="Disordered" evidence="5">
    <location>
        <begin position="459"/>
        <end position="491"/>
    </location>
</feature>
<evidence type="ECO:0000313" key="6">
    <source>
        <dbReference type="Proteomes" id="UP000887575"/>
    </source>
</evidence>
<sequence>MSDGSDLDEAAHERMLQSVTGDVGKRYVKRETQKTTADDLLNAVTTKRNIGQTRIDETKRKQIRGKETLAAPLHRIARDRLQGAVSYVELKKEVNVWAPIVEENRVSDQLVFHEDDMDVMKPMIAADKTAAFYARGPKSDLEREMAEVLKQSKFNMTNDAELTEGEKEIIRAMDLKEAKAKLAQMRKMRALMSYKQANDARKSKIKSKRYHRIQKRQKRRQLLKEFEDLLSRDPEAAKEKLKELDSQRVFERATLKHGKGNAFNKELRKYASKNKEAAALLEDHLRLGRELKTKARDETDSEASTSEDEEDAGTKTFEQILKESAIEAAKAAEMEPEEETPRIQLAEAKMTLAKMRAQKTRELEEAKLRGAGKDLPKSKIFEENEDWEGGESISKINESIAKQSTVETKPPKKKRIKKDTTAEDEKNDLFSQSKHKDVVELFDEADEQMLELAKKEIEREKRREQFEKEDQIEETTRKTKKKSKKPTSVVNEEPMIDPKNFLTLETNNLNALPTDFIEKMDQADYDQSQAIALAFADDDVVGAFEEEKGEIEEREKGKDIDLSLPGWGSWTGNGVIEKKPKKNRFVIKAKGVMRKDKSRAGIIISEQTTQGITKLQPKTVPFPYTRMEDFEAAVRQPIGREWNSASAHQSIVRQSVKASAGRVIRPLNKKDVLQEEFVDELK</sequence>
<dbReference type="WBParaSite" id="MBELARI_LOCUS11696">
    <property type="protein sequence ID" value="MBELARI_LOCUS11696"/>
    <property type="gene ID" value="MBELARI_LOCUS11696"/>
</dbReference>
<evidence type="ECO:0000256" key="4">
    <source>
        <dbReference type="ARBA" id="ARBA00023242"/>
    </source>
</evidence>
<comment type="similarity">
    <text evidence="2">Belongs to the UTP14 family.</text>
</comment>
<dbReference type="Proteomes" id="UP000887575">
    <property type="component" value="Unassembled WGS sequence"/>
</dbReference>
<keyword evidence="3" id="KW-0597">Phosphoprotein</keyword>
<evidence type="ECO:0000256" key="3">
    <source>
        <dbReference type="ARBA" id="ARBA00022553"/>
    </source>
</evidence>
<dbReference type="InterPro" id="IPR006709">
    <property type="entry name" value="SSU_processome_Utp14"/>
</dbReference>
<dbReference type="Pfam" id="PF04615">
    <property type="entry name" value="Utp14"/>
    <property type="match status" value="1"/>
</dbReference>
<feature type="compositionally biased region" description="Polar residues" evidence="5">
    <location>
        <begin position="394"/>
        <end position="407"/>
    </location>
</feature>